<proteinExistence type="predicted"/>
<feature type="transmembrane region" description="Helical" evidence="1">
    <location>
        <begin position="42"/>
        <end position="63"/>
    </location>
</feature>
<keyword evidence="1" id="KW-0812">Transmembrane</keyword>
<accession>A0ABW1I1J2</accession>
<comment type="caution">
    <text evidence="2">The sequence shown here is derived from an EMBL/GenBank/DDBJ whole genome shotgun (WGS) entry which is preliminary data.</text>
</comment>
<feature type="transmembrane region" description="Helical" evidence="1">
    <location>
        <begin position="111"/>
        <end position="131"/>
    </location>
</feature>
<feature type="transmembrane region" description="Helical" evidence="1">
    <location>
        <begin position="163"/>
        <end position="185"/>
    </location>
</feature>
<sequence>MTMPGRGGGSDGFRPARYHDHHREAALHLEPAPGSAVAGPGWLFAFSVFMRVWLIMFYTVDFARLGRPRDVRVNGVVTFGPVFYLVTILGNALVGIFLVGTLPSSGPVSESALVVGIVQLMGIWGMIFILATQTKINSANLYLASTNLESFFSRVFGVRLPRWVWVLTSGLACYLFMLTNVFSFLLAALNYQAVVVVAWIAIALTEFGFRRVRREGPLEFRPGRVPGVNGPGLTAWTVASVVGIVLLAVSPVVAATWAPPLTFVVAAAVYTALRGLRGNPTDRLVRPGDPRDEVDDVWAERVRCHACTKSQTAVEVDRDPTAGHEAICAACASSAAFVAAARHEAAGPLPATRQPGGPEVPVS</sequence>
<protein>
    <submittedName>
        <fullName evidence="2">Uncharacterized protein</fullName>
    </submittedName>
</protein>
<dbReference type="PANTHER" id="PTHR30569:SF0">
    <property type="entry name" value="CYTOSINE PERMEASE"/>
    <property type="match status" value="1"/>
</dbReference>
<keyword evidence="3" id="KW-1185">Reference proteome</keyword>
<keyword evidence="1" id="KW-1133">Transmembrane helix</keyword>
<dbReference type="PANTHER" id="PTHR30569">
    <property type="entry name" value="CYTOSINE TRANSPORTER CODB"/>
    <property type="match status" value="1"/>
</dbReference>
<dbReference type="Proteomes" id="UP001596119">
    <property type="component" value="Unassembled WGS sequence"/>
</dbReference>
<keyword evidence="1" id="KW-0472">Membrane</keyword>
<feature type="transmembrane region" description="Helical" evidence="1">
    <location>
        <begin position="75"/>
        <end position="99"/>
    </location>
</feature>
<gene>
    <name evidence="2" type="ORF">ACFQH9_04205</name>
</gene>
<dbReference type="EMBL" id="JBHSQK010000007">
    <property type="protein sequence ID" value="MFC5947476.1"/>
    <property type="molecule type" value="Genomic_DNA"/>
</dbReference>
<dbReference type="RefSeq" id="WP_379564366.1">
    <property type="nucleotide sequence ID" value="NZ_JBHSQK010000007.1"/>
</dbReference>
<evidence type="ECO:0000313" key="3">
    <source>
        <dbReference type="Proteomes" id="UP001596119"/>
    </source>
</evidence>
<evidence type="ECO:0000313" key="2">
    <source>
        <dbReference type="EMBL" id="MFC5947476.1"/>
    </source>
</evidence>
<feature type="transmembrane region" description="Helical" evidence="1">
    <location>
        <begin position="191"/>
        <end position="209"/>
    </location>
</feature>
<dbReference type="InterPro" id="IPR030191">
    <property type="entry name" value="CodB"/>
</dbReference>
<feature type="transmembrane region" description="Helical" evidence="1">
    <location>
        <begin position="255"/>
        <end position="273"/>
    </location>
</feature>
<evidence type="ECO:0000256" key="1">
    <source>
        <dbReference type="SAM" id="Phobius"/>
    </source>
</evidence>
<reference evidence="3" key="1">
    <citation type="journal article" date="2019" name="Int. J. Syst. Evol. Microbiol.">
        <title>The Global Catalogue of Microorganisms (GCM) 10K type strain sequencing project: providing services to taxonomists for standard genome sequencing and annotation.</title>
        <authorList>
            <consortium name="The Broad Institute Genomics Platform"/>
            <consortium name="The Broad Institute Genome Sequencing Center for Infectious Disease"/>
            <person name="Wu L."/>
            <person name="Ma J."/>
        </authorList>
    </citation>
    <scope>NUCLEOTIDE SEQUENCE [LARGE SCALE GENOMIC DNA]</scope>
    <source>
        <strain evidence="3">CGMCC 4.7397</strain>
    </source>
</reference>
<name>A0ABW1I1J2_9PSEU</name>
<feature type="transmembrane region" description="Helical" evidence="1">
    <location>
        <begin position="230"/>
        <end position="249"/>
    </location>
</feature>
<dbReference type="Gene3D" id="1.10.4160.10">
    <property type="entry name" value="Hydantoin permease"/>
    <property type="match status" value="1"/>
</dbReference>
<organism evidence="2 3">
    <name type="scientific">Pseudonocardia lutea</name>
    <dbReference type="NCBI Taxonomy" id="2172015"/>
    <lineage>
        <taxon>Bacteria</taxon>
        <taxon>Bacillati</taxon>
        <taxon>Actinomycetota</taxon>
        <taxon>Actinomycetes</taxon>
        <taxon>Pseudonocardiales</taxon>
        <taxon>Pseudonocardiaceae</taxon>
        <taxon>Pseudonocardia</taxon>
    </lineage>
</organism>